<reference evidence="9 10" key="1">
    <citation type="submission" date="2011-05" db="EMBL/GenBank/DDBJ databases">
        <title>Whole genome sequence of Microlunatus phosphovorus NM-1.</title>
        <authorList>
            <person name="Hosoyama A."/>
            <person name="Sasaki K."/>
            <person name="Harada T."/>
            <person name="Igarashi R."/>
            <person name="Kawakoshi A."/>
            <person name="Sasagawa M."/>
            <person name="Fukada J."/>
            <person name="Nakamura S."/>
            <person name="Katano Y."/>
            <person name="Hanada S."/>
            <person name="Kamagata Y."/>
            <person name="Nakamura N."/>
            <person name="Yamazaki S."/>
            <person name="Fujita N."/>
        </authorList>
    </citation>
    <scope>NUCLEOTIDE SEQUENCE [LARGE SCALE GENOMIC DNA]</scope>
    <source>
        <strain evidence="10">ATCC 700054 / DSM 10555 / JCM 9379 / NBRC 101784 / NCIMB 13414 / VKM Ac-1990 / NM-1</strain>
    </source>
</reference>
<feature type="transmembrane region" description="Helical" evidence="8">
    <location>
        <begin position="162"/>
        <end position="180"/>
    </location>
</feature>
<evidence type="ECO:0000313" key="10">
    <source>
        <dbReference type="Proteomes" id="UP000007947"/>
    </source>
</evidence>
<name>F5XJH9_MICPN</name>
<comment type="subcellular location">
    <subcellularLocation>
        <location evidence="1">Cell membrane</location>
        <topology evidence="1">Multi-pass membrane protein</topology>
    </subcellularLocation>
</comment>
<dbReference type="GO" id="GO:0005886">
    <property type="term" value="C:plasma membrane"/>
    <property type="evidence" value="ECO:0007669"/>
    <property type="project" value="UniProtKB-SubCell"/>
</dbReference>
<dbReference type="InterPro" id="IPR011606">
    <property type="entry name" value="Brnchd-chn_aa_trnsp_permease"/>
</dbReference>
<feature type="transmembrane region" description="Helical" evidence="8">
    <location>
        <begin position="192"/>
        <end position="222"/>
    </location>
</feature>
<dbReference type="eggNOG" id="COG1296">
    <property type="taxonomic scope" value="Bacteria"/>
</dbReference>
<keyword evidence="7 8" id="KW-0472">Membrane</keyword>
<keyword evidence="3" id="KW-0813">Transport</keyword>
<evidence type="ECO:0000256" key="1">
    <source>
        <dbReference type="ARBA" id="ARBA00004651"/>
    </source>
</evidence>
<evidence type="ECO:0000313" key="9">
    <source>
        <dbReference type="EMBL" id="BAK35879.1"/>
    </source>
</evidence>
<feature type="transmembrane region" description="Helical" evidence="8">
    <location>
        <begin position="12"/>
        <end position="36"/>
    </location>
</feature>
<comment type="similarity">
    <text evidence="2">Belongs to the AzlC family.</text>
</comment>
<proteinExistence type="inferred from homology"/>
<dbReference type="EMBL" id="AP012204">
    <property type="protein sequence ID" value="BAK35879.1"/>
    <property type="molecule type" value="Genomic_DNA"/>
</dbReference>
<evidence type="ECO:0000256" key="6">
    <source>
        <dbReference type="ARBA" id="ARBA00022989"/>
    </source>
</evidence>
<organism evidence="9 10">
    <name type="scientific">Microlunatus phosphovorus (strain ATCC 700054 / DSM 10555 / JCM 9379 / NBRC 101784 / NCIMB 13414 / VKM Ac-1990 / NM-1)</name>
    <dbReference type="NCBI Taxonomy" id="1032480"/>
    <lineage>
        <taxon>Bacteria</taxon>
        <taxon>Bacillati</taxon>
        <taxon>Actinomycetota</taxon>
        <taxon>Actinomycetes</taxon>
        <taxon>Propionibacteriales</taxon>
        <taxon>Propionibacteriaceae</taxon>
        <taxon>Microlunatus</taxon>
    </lineage>
</organism>
<dbReference type="KEGG" id="mph:MLP_28650"/>
<evidence type="ECO:0000256" key="7">
    <source>
        <dbReference type="ARBA" id="ARBA00023136"/>
    </source>
</evidence>
<dbReference type="STRING" id="1032480.MLP_28650"/>
<dbReference type="Proteomes" id="UP000007947">
    <property type="component" value="Chromosome"/>
</dbReference>
<keyword evidence="5 8" id="KW-0812">Transmembrane</keyword>
<dbReference type="HOGENOM" id="CLU_065777_0_0_11"/>
<dbReference type="Pfam" id="PF03591">
    <property type="entry name" value="AzlC"/>
    <property type="match status" value="1"/>
</dbReference>
<keyword evidence="10" id="KW-1185">Reference proteome</keyword>
<keyword evidence="4" id="KW-1003">Cell membrane</keyword>
<accession>F5XJH9</accession>
<evidence type="ECO:0000256" key="5">
    <source>
        <dbReference type="ARBA" id="ARBA00022692"/>
    </source>
</evidence>
<keyword evidence="6 8" id="KW-1133">Transmembrane helix</keyword>
<protein>
    <recommendedName>
        <fullName evidence="11">AzlC family protein</fullName>
    </recommendedName>
</protein>
<dbReference type="PANTHER" id="PTHR34979">
    <property type="entry name" value="INNER MEMBRANE PROTEIN YGAZ"/>
    <property type="match status" value="1"/>
</dbReference>
<evidence type="ECO:0008006" key="11">
    <source>
        <dbReference type="Google" id="ProtNLM"/>
    </source>
</evidence>
<evidence type="ECO:0000256" key="8">
    <source>
        <dbReference type="SAM" id="Phobius"/>
    </source>
</evidence>
<evidence type="ECO:0000256" key="4">
    <source>
        <dbReference type="ARBA" id="ARBA00022475"/>
    </source>
</evidence>
<dbReference type="RefSeq" id="WP_013863748.1">
    <property type="nucleotide sequence ID" value="NC_015635.1"/>
</dbReference>
<evidence type="ECO:0000256" key="3">
    <source>
        <dbReference type="ARBA" id="ARBA00022448"/>
    </source>
</evidence>
<dbReference type="AlphaFoldDB" id="F5XJH9"/>
<feature type="transmembrane region" description="Helical" evidence="8">
    <location>
        <begin position="48"/>
        <end position="76"/>
    </location>
</feature>
<dbReference type="PANTHER" id="PTHR34979:SF1">
    <property type="entry name" value="INNER MEMBRANE PROTEIN YGAZ"/>
    <property type="match status" value="1"/>
</dbReference>
<evidence type="ECO:0000256" key="2">
    <source>
        <dbReference type="ARBA" id="ARBA00010735"/>
    </source>
</evidence>
<sequence>MSEHELSLRKAYPAVLRAAIGLGIYAGVFGATFGAVSVSSGLSLGQTMILSLVMFSGASQFAFVGVAAAGSVWAAIPAALLLGVRNAFYGVPISEILSPRGWRRLVTAHFVIDETTAMAIAQVEPRAKRYAFWSTGLILCACWQTGSLTGALVGTAIDPARFGLDAAAPAVFLALLWPALKTRSGKIVATLGGLVAFLLIPVAPAGVPVIAAAGVAIAAGLVTKPKPKEASA</sequence>
<dbReference type="GO" id="GO:1903785">
    <property type="term" value="P:L-valine transmembrane transport"/>
    <property type="evidence" value="ECO:0007669"/>
    <property type="project" value="TreeGrafter"/>
</dbReference>
<gene>
    <name evidence="9" type="ordered locus">MLP_28650</name>
</gene>
<feature type="transmembrane region" description="Helical" evidence="8">
    <location>
        <begin position="130"/>
        <end position="156"/>
    </location>
</feature>